<accession>A0A0E9UUB8</accession>
<dbReference type="AlphaFoldDB" id="A0A0E9UUB8"/>
<feature type="compositionally biased region" description="Basic residues" evidence="1">
    <location>
        <begin position="13"/>
        <end position="24"/>
    </location>
</feature>
<reference evidence="2" key="1">
    <citation type="submission" date="2014-11" db="EMBL/GenBank/DDBJ databases">
        <authorList>
            <person name="Amaro Gonzalez C."/>
        </authorList>
    </citation>
    <scope>NUCLEOTIDE SEQUENCE</scope>
</reference>
<dbReference type="EMBL" id="GBXM01040014">
    <property type="protein sequence ID" value="JAH68563.1"/>
    <property type="molecule type" value="Transcribed_RNA"/>
</dbReference>
<feature type="region of interest" description="Disordered" evidence="1">
    <location>
        <begin position="1"/>
        <end position="24"/>
    </location>
</feature>
<organism evidence="2">
    <name type="scientific">Anguilla anguilla</name>
    <name type="common">European freshwater eel</name>
    <name type="synonym">Muraena anguilla</name>
    <dbReference type="NCBI Taxonomy" id="7936"/>
    <lineage>
        <taxon>Eukaryota</taxon>
        <taxon>Metazoa</taxon>
        <taxon>Chordata</taxon>
        <taxon>Craniata</taxon>
        <taxon>Vertebrata</taxon>
        <taxon>Euteleostomi</taxon>
        <taxon>Actinopterygii</taxon>
        <taxon>Neopterygii</taxon>
        <taxon>Teleostei</taxon>
        <taxon>Anguilliformes</taxon>
        <taxon>Anguillidae</taxon>
        <taxon>Anguilla</taxon>
    </lineage>
</organism>
<reference evidence="2" key="2">
    <citation type="journal article" date="2015" name="Fish Shellfish Immunol.">
        <title>Early steps in the European eel (Anguilla anguilla)-Vibrio vulnificus interaction in the gills: Role of the RtxA13 toxin.</title>
        <authorList>
            <person name="Callol A."/>
            <person name="Pajuelo D."/>
            <person name="Ebbesson L."/>
            <person name="Teles M."/>
            <person name="MacKenzie S."/>
            <person name="Amaro C."/>
        </authorList>
    </citation>
    <scope>NUCLEOTIDE SEQUENCE</scope>
</reference>
<evidence type="ECO:0000256" key="1">
    <source>
        <dbReference type="SAM" id="MobiDB-lite"/>
    </source>
</evidence>
<proteinExistence type="predicted"/>
<name>A0A0E9UUB8_ANGAN</name>
<protein>
    <submittedName>
        <fullName evidence="2">Uncharacterized protein</fullName>
    </submittedName>
</protein>
<sequence length="24" mass="2944">MKRGKRNTMTPRQKQRPILKSFKI</sequence>
<evidence type="ECO:0000313" key="2">
    <source>
        <dbReference type="EMBL" id="JAH68563.1"/>
    </source>
</evidence>